<evidence type="ECO:0000256" key="1">
    <source>
        <dbReference type="SAM" id="MobiDB-lite"/>
    </source>
</evidence>
<name>A6I5N0_RAT</name>
<dbReference type="EMBL" id="CH473955">
    <property type="protein sequence ID" value="EDM10338.1"/>
    <property type="molecule type" value="Genomic_DNA"/>
</dbReference>
<accession>A6I5N0</accession>
<proteinExistence type="predicted"/>
<protein>
    <submittedName>
        <fullName evidence="2">RCG44585</fullName>
    </submittedName>
</protein>
<feature type="compositionally biased region" description="Polar residues" evidence="1">
    <location>
        <begin position="19"/>
        <end position="35"/>
    </location>
</feature>
<organism evidence="2 3">
    <name type="scientific">Rattus norvegicus</name>
    <name type="common">Rat</name>
    <dbReference type="NCBI Taxonomy" id="10116"/>
    <lineage>
        <taxon>Eukaryota</taxon>
        <taxon>Metazoa</taxon>
        <taxon>Chordata</taxon>
        <taxon>Craniata</taxon>
        <taxon>Vertebrata</taxon>
        <taxon>Euteleostomi</taxon>
        <taxon>Mammalia</taxon>
        <taxon>Eutheria</taxon>
        <taxon>Euarchontoglires</taxon>
        <taxon>Glires</taxon>
        <taxon>Rodentia</taxon>
        <taxon>Myomorpha</taxon>
        <taxon>Muroidea</taxon>
        <taxon>Muridae</taxon>
        <taxon>Murinae</taxon>
        <taxon>Rattus</taxon>
    </lineage>
</organism>
<sequence length="35" mass="3867">MTRSVTRGSRSSRMREDITQCQPPSDRSSVLTGSP</sequence>
<feature type="region of interest" description="Disordered" evidence="1">
    <location>
        <begin position="1"/>
        <end position="35"/>
    </location>
</feature>
<evidence type="ECO:0000313" key="2">
    <source>
        <dbReference type="EMBL" id="EDM10338.1"/>
    </source>
</evidence>
<reference evidence="3" key="1">
    <citation type="submission" date="2005-09" db="EMBL/GenBank/DDBJ databases">
        <authorList>
            <person name="Mural R.J."/>
            <person name="Li P.W."/>
            <person name="Adams M.D."/>
            <person name="Amanatides P.G."/>
            <person name="Baden-Tillson H."/>
            <person name="Barnstead M."/>
            <person name="Chin S.H."/>
            <person name="Dew I."/>
            <person name="Evans C.A."/>
            <person name="Ferriera S."/>
            <person name="Flanigan M."/>
            <person name="Fosler C."/>
            <person name="Glodek A."/>
            <person name="Gu Z."/>
            <person name="Holt R.A."/>
            <person name="Jennings D."/>
            <person name="Kraft C.L."/>
            <person name="Lu F."/>
            <person name="Nguyen T."/>
            <person name="Nusskern D.R."/>
            <person name="Pfannkoch C.M."/>
            <person name="Sitter C."/>
            <person name="Sutton G.G."/>
            <person name="Venter J.C."/>
            <person name="Wang Z."/>
            <person name="Woodage T."/>
            <person name="Zheng X.H."/>
            <person name="Zhong F."/>
        </authorList>
    </citation>
    <scope>NUCLEOTIDE SEQUENCE [LARGE SCALE GENOMIC DNA]</scope>
    <source>
        <strain>BN</strain>
        <strain evidence="3">Sprague-Dawley</strain>
    </source>
</reference>
<dbReference type="Proteomes" id="UP000234681">
    <property type="component" value="Chromosome 2"/>
</dbReference>
<feature type="compositionally biased region" description="Low complexity" evidence="1">
    <location>
        <begin position="1"/>
        <end position="11"/>
    </location>
</feature>
<dbReference type="AlphaFoldDB" id="A6I5N0"/>
<evidence type="ECO:0000313" key="3">
    <source>
        <dbReference type="Proteomes" id="UP000234681"/>
    </source>
</evidence>
<gene>
    <name evidence="2" type="ORF">rCG_44585</name>
</gene>